<keyword evidence="3" id="KW-1185">Reference proteome</keyword>
<dbReference type="Proteomes" id="UP000076722">
    <property type="component" value="Unassembled WGS sequence"/>
</dbReference>
<gene>
    <name evidence="2" type="ORF">SISNIDRAFT_452869</name>
</gene>
<name>A0A164W5M5_9AGAM</name>
<dbReference type="PROSITE" id="PS51391">
    <property type="entry name" value="CID"/>
    <property type="match status" value="1"/>
</dbReference>
<dbReference type="STRING" id="1314777.A0A164W5M5"/>
<dbReference type="Pfam" id="PF04818">
    <property type="entry name" value="CID"/>
    <property type="match status" value="1"/>
</dbReference>
<evidence type="ECO:0000313" key="2">
    <source>
        <dbReference type="EMBL" id="KZS94757.1"/>
    </source>
</evidence>
<organism evidence="2 3">
    <name type="scientific">Sistotremastrum niveocremeum HHB9708</name>
    <dbReference type="NCBI Taxonomy" id="1314777"/>
    <lineage>
        <taxon>Eukaryota</taxon>
        <taxon>Fungi</taxon>
        <taxon>Dikarya</taxon>
        <taxon>Basidiomycota</taxon>
        <taxon>Agaricomycotina</taxon>
        <taxon>Agaricomycetes</taxon>
        <taxon>Sistotremastrales</taxon>
        <taxon>Sistotremastraceae</taxon>
        <taxon>Sertulicium</taxon>
        <taxon>Sertulicium niveocremeum</taxon>
    </lineage>
</organism>
<sequence>MASENSPGFQSMFEEVVHAKRLSNSKITKLCEIAMKNMENDSQMVSIMFRTHRSLSASGKVSSLYAIDALARNAKGAIEKKKVIADPNSPTGNCATFLLKLEGVLESIIQDMISTGTPEAKEKTKKILDIWTRHQTFSQSVMSRLAGITTEASGQGAYRDCHPVFAKYSFCSCNPIRASPCGCACKGVRHELRHVICSIQRRKALSQLHPLAIHEKRPRHPPM</sequence>
<dbReference type="Gene3D" id="1.25.40.90">
    <property type="match status" value="1"/>
</dbReference>
<evidence type="ECO:0000259" key="1">
    <source>
        <dbReference type="PROSITE" id="PS51391"/>
    </source>
</evidence>
<dbReference type="OrthoDB" id="79367at2759"/>
<dbReference type="EMBL" id="KV419403">
    <property type="protein sequence ID" value="KZS94757.1"/>
    <property type="molecule type" value="Genomic_DNA"/>
</dbReference>
<feature type="domain" description="CID" evidence="1">
    <location>
        <begin position="1"/>
        <end position="153"/>
    </location>
</feature>
<dbReference type="AlphaFoldDB" id="A0A164W5M5"/>
<dbReference type="SUPFAM" id="SSF48464">
    <property type="entry name" value="ENTH/VHS domain"/>
    <property type="match status" value="1"/>
</dbReference>
<protein>
    <recommendedName>
        <fullName evidence="1">CID domain-containing protein</fullName>
    </recommendedName>
</protein>
<proteinExistence type="predicted"/>
<evidence type="ECO:0000313" key="3">
    <source>
        <dbReference type="Proteomes" id="UP000076722"/>
    </source>
</evidence>
<dbReference type="SMART" id="SM00582">
    <property type="entry name" value="RPR"/>
    <property type="match status" value="1"/>
</dbReference>
<dbReference type="InterPro" id="IPR008942">
    <property type="entry name" value="ENTH_VHS"/>
</dbReference>
<dbReference type="InterPro" id="IPR006569">
    <property type="entry name" value="CID_dom"/>
</dbReference>
<accession>A0A164W5M5</accession>
<reference evidence="2 3" key="1">
    <citation type="journal article" date="2016" name="Mol. Biol. Evol.">
        <title>Comparative Genomics of Early-Diverging Mushroom-Forming Fungi Provides Insights into the Origins of Lignocellulose Decay Capabilities.</title>
        <authorList>
            <person name="Nagy L.G."/>
            <person name="Riley R."/>
            <person name="Tritt A."/>
            <person name="Adam C."/>
            <person name="Daum C."/>
            <person name="Floudas D."/>
            <person name="Sun H."/>
            <person name="Yadav J.S."/>
            <person name="Pangilinan J."/>
            <person name="Larsson K.H."/>
            <person name="Matsuura K."/>
            <person name="Barry K."/>
            <person name="Labutti K."/>
            <person name="Kuo R."/>
            <person name="Ohm R.A."/>
            <person name="Bhattacharya S.S."/>
            <person name="Shirouzu T."/>
            <person name="Yoshinaga Y."/>
            <person name="Martin F.M."/>
            <person name="Grigoriev I.V."/>
            <person name="Hibbett D.S."/>
        </authorList>
    </citation>
    <scope>NUCLEOTIDE SEQUENCE [LARGE SCALE GENOMIC DNA]</scope>
    <source>
        <strain evidence="2 3">HHB9708</strain>
    </source>
</reference>